<feature type="site" description="May act as a substrate filter by repelling compounds with a negatively charged alpha-carboxylate" evidence="19">
    <location>
        <position position="14"/>
    </location>
</feature>
<feature type="binding site" evidence="18">
    <location>
        <position position="210"/>
    </location>
    <ligand>
        <name>tRNA</name>
        <dbReference type="ChEBI" id="CHEBI:17843"/>
    </ligand>
</feature>
<organism evidence="20">
    <name type="scientific">Arcella intermedia</name>
    <dbReference type="NCBI Taxonomy" id="1963864"/>
    <lineage>
        <taxon>Eukaryota</taxon>
        <taxon>Amoebozoa</taxon>
        <taxon>Tubulinea</taxon>
        <taxon>Elardia</taxon>
        <taxon>Arcellinida</taxon>
        <taxon>Sphaerothecina</taxon>
        <taxon>Arcellidae</taxon>
        <taxon>Arcella</taxon>
    </lineage>
</organism>
<accession>A0A6B2L5P7</accession>
<evidence type="ECO:0000256" key="14">
    <source>
        <dbReference type="ARBA" id="ARBA00032048"/>
    </source>
</evidence>
<dbReference type="NCBIfam" id="TIGR03531">
    <property type="entry name" value="selenium_SpcS"/>
    <property type="match status" value="1"/>
</dbReference>
<keyword evidence="10 17" id="KW-0663">Pyridoxal phosphate</keyword>
<evidence type="ECO:0000256" key="6">
    <source>
        <dbReference type="ARBA" id="ARBA00021963"/>
    </source>
</evidence>
<dbReference type="InterPro" id="IPR015424">
    <property type="entry name" value="PyrdxlP-dep_Trfase"/>
</dbReference>
<comment type="subcellular location">
    <subcellularLocation>
        <location evidence="17">Cytoplasm</location>
    </subcellularLocation>
</comment>
<dbReference type="AlphaFoldDB" id="A0A6B2L5P7"/>
<feature type="binding site" evidence="18">
    <location>
        <position position="45"/>
    </location>
    <ligand>
        <name>substrate</name>
    </ligand>
</feature>
<dbReference type="PANTHER" id="PTHR12944:SF2">
    <property type="entry name" value="O-PHOSPHOSERYL-TRNA(SEC) SELENIUM TRANSFERASE"/>
    <property type="match status" value="1"/>
</dbReference>
<keyword evidence="7 17" id="KW-0820">tRNA-binding</keyword>
<dbReference type="Gene3D" id="3.40.640.10">
    <property type="entry name" value="Type I PLP-dependent aspartate aminotransferase-like (Major domain)"/>
    <property type="match status" value="1"/>
</dbReference>
<keyword evidence="12 17" id="KW-0711">Selenium</keyword>
<evidence type="ECO:0000256" key="7">
    <source>
        <dbReference type="ARBA" id="ARBA00022555"/>
    </source>
</evidence>
<dbReference type="UniPathway" id="UPA00906">
    <property type="reaction ID" value="UER00898"/>
</dbReference>
<dbReference type="GO" id="GO:0001717">
    <property type="term" value="P:conversion of seryl-tRNAsec to selenocys-tRNAsec"/>
    <property type="evidence" value="ECO:0007669"/>
    <property type="project" value="UniProtKB-UniRule"/>
</dbReference>
<evidence type="ECO:0000256" key="8">
    <source>
        <dbReference type="ARBA" id="ARBA00022679"/>
    </source>
</evidence>
<evidence type="ECO:0000256" key="19">
    <source>
        <dbReference type="PIRSR" id="PIRSR017689-50"/>
    </source>
</evidence>
<evidence type="ECO:0000256" key="5">
    <source>
        <dbReference type="ARBA" id="ARBA00012464"/>
    </source>
</evidence>
<dbReference type="GO" id="GO:0000049">
    <property type="term" value="F:tRNA binding"/>
    <property type="evidence" value="ECO:0007669"/>
    <property type="project" value="UniProtKB-UniRule"/>
</dbReference>
<dbReference type="EMBL" id="GIBP01003335">
    <property type="protein sequence ID" value="NDV32304.1"/>
    <property type="molecule type" value="Transcribed_RNA"/>
</dbReference>
<evidence type="ECO:0000256" key="12">
    <source>
        <dbReference type="ARBA" id="ARBA00023266"/>
    </source>
</evidence>
<evidence type="ECO:0000256" key="3">
    <source>
        <dbReference type="ARBA" id="ARBA00004822"/>
    </source>
</evidence>
<dbReference type="GO" id="GO:0001514">
    <property type="term" value="P:selenocysteine incorporation"/>
    <property type="evidence" value="ECO:0007669"/>
    <property type="project" value="TreeGrafter"/>
</dbReference>
<keyword evidence="17" id="KW-0963">Cytoplasm</keyword>
<evidence type="ECO:0000256" key="1">
    <source>
        <dbReference type="ARBA" id="ARBA00001933"/>
    </source>
</evidence>
<evidence type="ECO:0000256" key="16">
    <source>
        <dbReference type="ARBA" id="ARBA00048808"/>
    </source>
</evidence>
<evidence type="ECO:0000256" key="18">
    <source>
        <dbReference type="PIRSR" id="PIRSR017689-1"/>
    </source>
</evidence>
<dbReference type="EC" id="2.9.1.2" evidence="5 17"/>
<feature type="modified residue" description="N6-(pyridoxal phosphate)lysine" evidence="19">
    <location>
        <position position="223"/>
    </location>
</feature>
<evidence type="ECO:0000256" key="10">
    <source>
        <dbReference type="ARBA" id="ARBA00022898"/>
    </source>
</evidence>
<evidence type="ECO:0000256" key="2">
    <source>
        <dbReference type="ARBA" id="ARBA00002552"/>
    </source>
</evidence>
<evidence type="ECO:0000256" key="4">
    <source>
        <dbReference type="ARBA" id="ARBA00007037"/>
    </source>
</evidence>
<dbReference type="PIRSF" id="PIRSF017689">
    <property type="entry name" value="SepSecS"/>
    <property type="match status" value="1"/>
</dbReference>
<dbReference type="PANTHER" id="PTHR12944">
    <property type="entry name" value="SOLUBLE LIVER ANTIGEN/LIVER PANCREAS ANTIGEN"/>
    <property type="match status" value="1"/>
</dbReference>
<dbReference type="InterPro" id="IPR019872">
    <property type="entry name" value="Sec-tRNA_Se_transferase"/>
</dbReference>
<comment type="pathway">
    <text evidence="3 17">Aminoacyl-tRNA biosynthesis; selenocysteinyl-tRNA(Sec) biosynthesis; selenocysteinyl-tRNA(Sec) from L-seryl-tRNA(Sec) (archaeal/eukaryal route): step 2/2.</text>
</comment>
<dbReference type="InterPro" id="IPR008829">
    <property type="entry name" value="SepSecS/SepCysS"/>
</dbReference>
<protein>
    <recommendedName>
        <fullName evidence="6 17">O-phosphoseryl-tRNA(Sec) selenium transferase</fullName>
        <ecNumber evidence="5 17">2.9.1.2</ecNumber>
    </recommendedName>
    <alternativeName>
        <fullName evidence="13 17">Selenocysteine synthase</fullName>
    </alternativeName>
    <alternativeName>
        <fullName evidence="14 17">Selenocysteinyl-tRNA(Sec) synthase</fullName>
    </alternativeName>
    <alternativeName>
        <fullName evidence="15 17">Sep-tRNA:Sec-tRNA synthase</fullName>
    </alternativeName>
</protein>
<evidence type="ECO:0000256" key="13">
    <source>
        <dbReference type="ARBA" id="ARBA00030669"/>
    </source>
</evidence>
<feature type="binding site" evidence="18">
    <location>
        <position position="333"/>
    </location>
    <ligand>
        <name>tRNA</name>
        <dbReference type="ChEBI" id="CHEBI:17843"/>
    </ligand>
</feature>
<comment type="catalytic activity">
    <reaction evidence="16 17">
        <text>O-phospho-L-seryl-tRNA(Sec) + selenophosphate + H2O = L-selenocysteinyl-tRNA(Sec) + 2 phosphate</text>
        <dbReference type="Rhea" id="RHEA:25041"/>
        <dbReference type="Rhea" id="RHEA-COMP:9743"/>
        <dbReference type="Rhea" id="RHEA-COMP:9947"/>
        <dbReference type="ChEBI" id="CHEBI:15377"/>
        <dbReference type="ChEBI" id="CHEBI:16144"/>
        <dbReference type="ChEBI" id="CHEBI:43474"/>
        <dbReference type="ChEBI" id="CHEBI:78551"/>
        <dbReference type="ChEBI" id="CHEBI:78573"/>
        <dbReference type="EC" id="2.9.1.2"/>
    </reaction>
</comment>
<comment type="function">
    <text evidence="2 17">Converts O-phosphoseryl-tRNA(Sec) to selenocysteinyl-tRNA(Sec) required for selenoprotein biosynthesis.</text>
</comment>
<feature type="binding site" evidence="18">
    <location>
        <position position="252"/>
    </location>
    <ligand>
        <name>substrate</name>
    </ligand>
</feature>
<dbReference type="GO" id="GO:0098621">
    <property type="term" value="F:O-phosphoseryl-tRNA(Sec) selenium transferase activity"/>
    <property type="evidence" value="ECO:0007669"/>
    <property type="project" value="UniProtKB-EC"/>
</dbReference>
<evidence type="ECO:0000313" key="20">
    <source>
        <dbReference type="EMBL" id="NDV32304.1"/>
    </source>
</evidence>
<feature type="binding site" evidence="18">
    <location>
        <position position="15"/>
    </location>
    <ligand>
        <name>pyridoxal 5'-phosphate</name>
        <dbReference type="ChEBI" id="CHEBI:597326"/>
    </ligand>
</feature>
<feature type="binding site" evidence="18">
    <location>
        <position position="37"/>
    </location>
    <ligand>
        <name>substrate</name>
    </ligand>
</feature>
<name>A0A6B2L5P7_9EUKA</name>
<feature type="binding site" evidence="18">
    <location>
        <position position="38"/>
    </location>
    <ligand>
        <name>substrate</name>
    </ligand>
</feature>
<dbReference type="SUPFAM" id="SSF53383">
    <property type="entry name" value="PLP-dependent transferases"/>
    <property type="match status" value="1"/>
</dbReference>
<comment type="similarity">
    <text evidence="4 17">Belongs to the SepSecS family.</text>
</comment>
<keyword evidence="9 17" id="KW-0694">RNA-binding</keyword>
<evidence type="ECO:0000256" key="15">
    <source>
        <dbReference type="ARBA" id="ARBA00032693"/>
    </source>
</evidence>
<evidence type="ECO:0000256" key="9">
    <source>
        <dbReference type="ARBA" id="ARBA00022884"/>
    </source>
</evidence>
<dbReference type="GO" id="GO:0005737">
    <property type="term" value="C:cytoplasm"/>
    <property type="evidence" value="ECO:0007669"/>
    <property type="project" value="UniProtKB-SubCell"/>
</dbReference>
<feature type="binding site" evidence="18">
    <location>
        <position position="398"/>
    </location>
    <ligand>
        <name>tRNA</name>
        <dbReference type="ChEBI" id="CHEBI:17843"/>
    </ligand>
</feature>
<evidence type="ECO:0000256" key="17">
    <source>
        <dbReference type="PIRNR" id="PIRNR017689"/>
    </source>
</evidence>
<dbReference type="Pfam" id="PF05889">
    <property type="entry name" value="SepSecS"/>
    <property type="match status" value="1"/>
</dbReference>
<sequence length="407" mass="45152">MDSNNFKENIGVGEREGRVFSSIVASRHFYLSHGIGRSGDIAAEQPKAAGSSVIYQLTNKLSLDLLRISGIKRVNSCLVVPLATGMTLTNCLLTLRQDNPKAKYVVWPRIDQKTCLKCIYSAGYQPIVIENSQEGDQLRTNLEEIENKMAQNPSEILCVLSTTSCFAPRGYDRVIEIAQLCQKYNISHVINNAYGLQDTKCTHLINEAIRLGRVDFIVQSTDKNLMVPVGGAIVASPNEKQIEKFSRLYPGRASMSPILDTFITLLSMGKGGFNSLLLERKKLFTYFSEKLSIIAEKHGERLLLTPNNTISMGMTLSTFQPDSTFIGSMLFSRGCSGLRVVSCKDTKTIQDLTFQGYGSHTDHYPTPYLTVAAAIGITQSDIDTFTARLDKTLSEWHKKHTTPKTNT</sequence>
<evidence type="ECO:0000256" key="11">
    <source>
        <dbReference type="ARBA" id="ARBA00022917"/>
    </source>
</evidence>
<keyword evidence="11 17" id="KW-0648">Protein biosynthesis</keyword>
<dbReference type="InterPro" id="IPR015421">
    <property type="entry name" value="PyrdxlP-dep_Trfase_major"/>
</dbReference>
<keyword evidence="8 17" id="KW-0808">Transferase</keyword>
<comment type="cofactor">
    <cofactor evidence="1 17 19">
        <name>pyridoxal 5'-phosphate</name>
        <dbReference type="ChEBI" id="CHEBI:597326"/>
    </cofactor>
</comment>
<reference evidence="20" key="1">
    <citation type="journal article" date="2020" name="J. Eukaryot. Microbiol.">
        <title>De novo Sequencing, Assembly and Annotation of the Transcriptome for the Free-Living Testate Amoeba Arcella intermedia.</title>
        <authorList>
            <person name="Ribeiro G.M."/>
            <person name="Porfirio-Sousa A.L."/>
            <person name="Maurer-Alcala X.X."/>
            <person name="Katz L.A."/>
            <person name="Lahr D.J.G."/>
        </authorList>
    </citation>
    <scope>NUCLEOTIDE SEQUENCE</scope>
</reference>
<proteinExistence type="inferred from homology"/>